<sequence length="73" mass="8438">MPRFSRISEAGISPSDKDSAKSFQNDDPDKISHGIRDILEFLNFSSISKERNVRSVRAWKGKRIVKRNHEFGF</sequence>
<reference evidence="2 3" key="1">
    <citation type="submission" date="2013-05" db="EMBL/GenBank/DDBJ databases">
        <authorList>
            <person name="Harkins D.M."/>
            <person name="Durkin A.S."/>
            <person name="Brinkac L.M."/>
            <person name="Haft D.H."/>
            <person name="Selengut J.D."/>
            <person name="Sanka R."/>
            <person name="DePew J."/>
            <person name="Purushe J."/>
            <person name="Hartskeerl R.A."/>
            <person name="Ahmed A."/>
            <person name="van der Linden H."/>
            <person name="Goris M.G.A."/>
            <person name="Vinetz J.M."/>
            <person name="Sutton G.G."/>
            <person name="Nierman W.C."/>
            <person name="Fouts D.E."/>
        </authorList>
    </citation>
    <scope>NUCLEOTIDE SEQUENCE [LARGE SCALE GENOMIC DNA]</scope>
    <source>
        <strain evidence="2 3">10</strain>
    </source>
</reference>
<proteinExistence type="predicted"/>
<evidence type="ECO:0000313" key="3">
    <source>
        <dbReference type="Proteomes" id="UP000018719"/>
    </source>
</evidence>
<evidence type="ECO:0000313" key="2">
    <source>
        <dbReference type="EMBL" id="EQA38846.1"/>
    </source>
</evidence>
<dbReference type="EMBL" id="AHMM02000005">
    <property type="protein sequence ID" value="EQA38846.1"/>
    <property type="molecule type" value="Genomic_DNA"/>
</dbReference>
<name>V6HEM3_9LEPT</name>
<accession>V6HEM3</accession>
<gene>
    <name evidence="2" type="ORF">LEP1GSC047_0125</name>
</gene>
<feature type="region of interest" description="Disordered" evidence="1">
    <location>
        <begin position="1"/>
        <end position="29"/>
    </location>
</feature>
<organism evidence="2 3">
    <name type="scientific">Leptospira inadai serovar Lyme str. 10</name>
    <dbReference type="NCBI Taxonomy" id="1049790"/>
    <lineage>
        <taxon>Bacteria</taxon>
        <taxon>Pseudomonadati</taxon>
        <taxon>Spirochaetota</taxon>
        <taxon>Spirochaetia</taxon>
        <taxon>Leptospirales</taxon>
        <taxon>Leptospiraceae</taxon>
        <taxon>Leptospira</taxon>
    </lineage>
</organism>
<evidence type="ECO:0000256" key="1">
    <source>
        <dbReference type="SAM" id="MobiDB-lite"/>
    </source>
</evidence>
<protein>
    <submittedName>
        <fullName evidence="2">Uncharacterized protein</fullName>
    </submittedName>
</protein>
<comment type="caution">
    <text evidence="2">The sequence shown here is derived from an EMBL/GenBank/DDBJ whole genome shotgun (WGS) entry which is preliminary data.</text>
</comment>
<dbReference type="Proteomes" id="UP000018719">
    <property type="component" value="Unassembled WGS sequence"/>
</dbReference>
<dbReference type="AlphaFoldDB" id="V6HEM3"/>